<name>A0AC58LDJ6_CASCN</name>
<proteinExistence type="predicted"/>
<dbReference type="Proteomes" id="UP001732720">
    <property type="component" value="Chromosome 17"/>
</dbReference>
<keyword evidence="2" id="KW-0808">Transferase</keyword>
<evidence type="ECO:0000313" key="2">
    <source>
        <dbReference type="RefSeq" id="XP_073915226.1"/>
    </source>
</evidence>
<protein>
    <submittedName>
        <fullName evidence="2">Serine/threonine-protein kinase Nek11 isoform X2</fullName>
    </submittedName>
</protein>
<gene>
    <name evidence="2" type="primary">Nek11</name>
</gene>
<evidence type="ECO:0000313" key="1">
    <source>
        <dbReference type="Proteomes" id="UP001732720"/>
    </source>
</evidence>
<sequence>MLKFQEAAKCAGGPTPISIPPKSLIARRYMLQEKLGSGSFGTVYLVSDKKAKQGEELKVLKEISVGELNPNETVQANLEAQLLSKLDHPAIVKFHASFVEQDNFCIITEYCEGRDLDYKIQEYKEAGKIFPENQIIEWFIQLLLGVDYMHERRILHRDLKSKNIFLKNNLLKIGDFGVSRLLMGSCDLATTLTGTPHYMSPEALKHQGYDTKSDIWSLACVLYEMCCMKQAFTGSNFLSIVLKIVEGDTPSLPVRYSRELNTIMKSMLNKNPSLRPSAIEILKIPYIDKQLQHLMCRYSEMTLEDKNLNYQKEAAHIVNAIKIVEQKYEENNKRMQELRSQNFQQLSMDVLHALDEPTSGNLPESQPLPSLDLDELESSIEDTIVDLGYHEIPEDPLVAEEYYADVFDSCSEESEEQEEEVAFLGPEEEDKDEGPCLPHRTNQQDSDLEALVRCLENVMDCTSLDTRTSMAADMSPGPTVFNSAMARTKVKHMRELAVQKLGAEVFEEVYNYLKRARHQNASETEIQEGLEKVVPRASDCFEVDQLLYFEEQLLITMGKEPLSRTITQELLKQAEVEGDKFL</sequence>
<keyword evidence="2" id="KW-0418">Kinase</keyword>
<organism evidence="1 2">
    <name type="scientific">Castor canadensis</name>
    <name type="common">American beaver</name>
    <dbReference type="NCBI Taxonomy" id="51338"/>
    <lineage>
        <taxon>Eukaryota</taxon>
        <taxon>Metazoa</taxon>
        <taxon>Chordata</taxon>
        <taxon>Craniata</taxon>
        <taxon>Vertebrata</taxon>
        <taxon>Euteleostomi</taxon>
        <taxon>Mammalia</taxon>
        <taxon>Eutheria</taxon>
        <taxon>Euarchontoglires</taxon>
        <taxon>Glires</taxon>
        <taxon>Rodentia</taxon>
        <taxon>Castorimorpha</taxon>
        <taxon>Castoridae</taxon>
        <taxon>Castor</taxon>
    </lineage>
</organism>
<reference evidence="2" key="1">
    <citation type="submission" date="2025-08" db="UniProtKB">
        <authorList>
            <consortium name="RefSeq"/>
        </authorList>
    </citation>
    <scope>IDENTIFICATION</scope>
</reference>
<dbReference type="RefSeq" id="XP_073915226.1">
    <property type="nucleotide sequence ID" value="XM_074059125.1"/>
</dbReference>
<keyword evidence="1" id="KW-1185">Reference proteome</keyword>
<accession>A0AC58LDJ6</accession>